<evidence type="ECO:0000313" key="1">
    <source>
        <dbReference type="EMBL" id="SDB03989.1"/>
    </source>
</evidence>
<dbReference type="STRING" id="617002.SAMN05660653_00185"/>
<gene>
    <name evidence="1" type="ORF">SAMN05660653_00185</name>
</gene>
<dbReference type="AlphaFoldDB" id="A0A1G6A6F1"/>
<keyword evidence="2" id="KW-1185">Reference proteome</keyword>
<dbReference type="OrthoDB" id="9898937at2"/>
<name>A0A1G6A6F1_9BACT</name>
<dbReference type="InterPro" id="IPR018602">
    <property type="entry name" value="Gp37/STM4215"/>
</dbReference>
<organism evidence="1 2">
    <name type="scientific">Desulfonatronum thiosulfatophilum</name>
    <dbReference type="NCBI Taxonomy" id="617002"/>
    <lineage>
        <taxon>Bacteria</taxon>
        <taxon>Pseudomonadati</taxon>
        <taxon>Thermodesulfobacteriota</taxon>
        <taxon>Desulfovibrionia</taxon>
        <taxon>Desulfovibrionales</taxon>
        <taxon>Desulfonatronaceae</taxon>
        <taxon>Desulfonatronum</taxon>
    </lineage>
</organism>
<dbReference type="RefSeq" id="WP_092116281.1">
    <property type="nucleotide sequence ID" value="NZ_FMXO01000001.1"/>
</dbReference>
<dbReference type="Pfam" id="PF09646">
    <property type="entry name" value="Gp37"/>
    <property type="match status" value="1"/>
</dbReference>
<proteinExistence type="predicted"/>
<dbReference type="InterPro" id="IPR035934">
    <property type="entry name" value="Phage_tail_protein-like_sf"/>
</dbReference>
<dbReference type="Gene3D" id="3.30.2000.10">
    <property type="entry name" value="Phage tail protein-like"/>
    <property type="match status" value="1"/>
</dbReference>
<evidence type="ECO:0000313" key="2">
    <source>
        <dbReference type="Proteomes" id="UP000198771"/>
    </source>
</evidence>
<dbReference type="InterPro" id="IPR038042">
    <property type="entry name" value="Gp37-like"/>
</dbReference>
<dbReference type="Proteomes" id="UP000198771">
    <property type="component" value="Unassembled WGS sequence"/>
</dbReference>
<protein>
    <submittedName>
        <fullName evidence="1">Gp37 protein</fullName>
    </submittedName>
</protein>
<reference evidence="1 2" key="1">
    <citation type="submission" date="2016-10" db="EMBL/GenBank/DDBJ databases">
        <authorList>
            <person name="de Groot N.N."/>
        </authorList>
    </citation>
    <scope>NUCLEOTIDE SEQUENCE [LARGE SCALE GENOMIC DNA]</scope>
    <source>
        <strain evidence="1 2">ASO4-2</strain>
    </source>
</reference>
<dbReference type="EMBL" id="FMXO01000001">
    <property type="protein sequence ID" value="SDB03989.1"/>
    <property type="molecule type" value="Genomic_DNA"/>
</dbReference>
<dbReference type="SUPFAM" id="SSF143749">
    <property type="entry name" value="Phage tail protein-like"/>
    <property type="match status" value="1"/>
</dbReference>
<sequence>MGVISEIEDQILKILRADDLHAGVKIGSLPLGRNSERIFTFGRAAVWVCYAGSRYGKPQTTSLHVQSRSMRWSVLVLALNYRGDVEAADDALPLLEAVIDSLAGEEVGGNRLSLETDGLIETGKPGIVGYEAMFALDAYLRR</sequence>
<accession>A0A1G6A6F1</accession>